<comment type="caution">
    <text evidence="1">The sequence shown here is derived from an EMBL/GenBank/DDBJ whole genome shotgun (WGS) entry which is preliminary data.</text>
</comment>
<sequence>MGFYTPAGWELSDAVEAALSAAGVKGADLAKAPCEAASLAGGGFRLRGRGDKVEVFHSLDVQYLRTWPGPDGAAHHRIASVMLSAIADVLIAAGFGFTVRLTEPITAADDTGRYGPVLLVHTARGWEVPVEEAVG</sequence>
<accession>A0ABS3RN41</accession>
<reference evidence="1 2" key="1">
    <citation type="submission" date="2021-03" db="EMBL/GenBank/DDBJ databases">
        <title>Actinomadura violae sp. nov., isolated from lichen in Thailand.</title>
        <authorList>
            <person name="Kanchanasin P."/>
            <person name="Saeng-In P."/>
            <person name="Phongsopitanun W."/>
            <person name="Yuki M."/>
            <person name="Kudo T."/>
            <person name="Ohkuma M."/>
            <person name="Tanasupawat S."/>
        </authorList>
    </citation>
    <scope>NUCLEOTIDE SEQUENCE [LARGE SCALE GENOMIC DNA]</scope>
    <source>
        <strain evidence="1 2">LCR2-06</strain>
    </source>
</reference>
<protein>
    <submittedName>
        <fullName evidence="1">Uncharacterized protein</fullName>
    </submittedName>
</protein>
<gene>
    <name evidence="1" type="ORF">J4709_11320</name>
</gene>
<proteinExistence type="predicted"/>
<name>A0ABS3RN41_9ACTN</name>
<evidence type="ECO:0000313" key="2">
    <source>
        <dbReference type="Proteomes" id="UP000680206"/>
    </source>
</evidence>
<keyword evidence="2" id="KW-1185">Reference proteome</keyword>
<dbReference type="Proteomes" id="UP000680206">
    <property type="component" value="Unassembled WGS sequence"/>
</dbReference>
<dbReference type="EMBL" id="JAGEPF010000006">
    <property type="protein sequence ID" value="MBO2458161.1"/>
    <property type="molecule type" value="Genomic_DNA"/>
</dbReference>
<organism evidence="1 2">
    <name type="scientific">Actinomadura violacea</name>
    <dbReference type="NCBI Taxonomy" id="2819934"/>
    <lineage>
        <taxon>Bacteria</taxon>
        <taxon>Bacillati</taxon>
        <taxon>Actinomycetota</taxon>
        <taxon>Actinomycetes</taxon>
        <taxon>Streptosporangiales</taxon>
        <taxon>Thermomonosporaceae</taxon>
        <taxon>Actinomadura</taxon>
    </lineage>
</organism>
<dbReference type="RefSeq" id="WP_208239897.1">
    <property type="nucleotide sequence ID" value="NZ_JAGEPF010000006.1"/>
</dbReference>
<evidence type="ECO:0000313" key="1">
    <source>
        <dbReference type="EMBL" id="MBO2458161.1"/>
    </source>
</evidence>